<protein>
    <recommendedName>
        <fullName evidence="4">Secreted protein</fullName>
    </recommendedName>
</protein>
<evidence type="ECO:0000313" key="3">
    <source>
        <dbReference type="Proteomes" id="UP001215280"/>
    </source>
</evidence>
<evidence type="ECO:0008006" key="4">
    <source>
        <dbReference type="Google" id="ProtNLM"/>
    </source>
</evidence>
<comment type="caution">
    <text evidence="2">The sequence shown here is derived from an EMBL/GenBank/DDBJ whole genome shotgun (WGS) entry which is preliminary data.</text>
</comment>
<dbReference type="AlphaFoldDB" id="A0AAD7NG29"/>
<gene>
    <name evidence="2" type="ORF">DFH07DRAFT_817247</name>
</gene>
<evidence type="ECO:0000256" key="1">
    <source>
        <dbReference type="SAM" id="SignalP"/>
    </source>
</evidence>
<sequence length="84" mass="9340">MRGNELVLRRWIACATLSLRVVRGVGCLQSKQLLGKLVLGRDVFPLSSTGRGVTKWMVRSAHSARPWRVGVLQRQQQVWSAGLG</sequence>
<organism evidence="2 3">
    <name type="scientific">Mycena maculata</name>
    <dbReference type="NCBI Taxonomy" id="230809"/>
    <lineage>
        <taxon>Eukaryota</taxon>
        <taxon>Fungi</taxon>
        <taxon>Dikarya</taxon>
        <taxon>Basidiomycota</taxon>
        <taxon>Agaricomycotina</taxon>
        <taxon>Agaricomycetes</taxon>
        <taxon>Agaricomycetidae</taxon>
        <taxon>Agaricales</taxon>
        <taxon>Marasmiineae</taxon>
        <taxon>Mycenaceae</taxon>
        <taxon>Mycena</taxon>
    </lineage>
</organism>
<dbReference type="Proteomes" id="UP001215280">
    <property type="component" value="Unassembled WGS sequence"/>
</dbReference>
<feature type="chain" id="PRO_5042187574" description="Secreted protein" evidence="1">
    <location>
        <begin position="25"/>
        <end position="84"/>
    </location>
</feature>
<feature type="signal peptide" evidence="1">
    <location>
        <begin position="1"/>
        <end position="24"/>
    </location>
</feature>
<keyword evidence="3" id="KW-1185">Reference proteome</keyword>
<evidence type="ECO:0000313" key="2">
    <source>
        <dbReference type="EMBL" id="KAJ7759331.1"/>
    </source>
</evidence>
<keyword evidence="1" id="KW-0732">Signal</keyword>
<name>A0AAD7NG29_9AGAR</name>
<proteinExistence type="predicted"/>
<reference evidence="2" key="1">
    <citation type="submission" date="2023-03" db="EMBL/GenBank/DDBJ databases">
        <title>Massive genome expansion in bonnet fungi (Mycena s.s.) driven by repeated elements and novel gene families across ecological guilds.</title>
        <authorList>
            <consortium name="Lawrence Berkeley National Laboratory"/>
            <person name="Harder C.B."/>
            <person name="Miyauchi S."/>
            <person name="Viragh M."/>
            <person name="Kuo A."/>
            <person name="Thoen E."/>
            <person name="Andreopoulos B."/>
            <person name="Lu D."/>
            <person name="Skrede I."/>
            <person name="Drula E."/>
            <person name="Henrissat B."/>
            <person name="Morin E."/>
            <person name="Kohler A."/>
            <person name="Barry K."/>
            <person name="LaButti K."/>
            <person name="Morin E."/>
            <person name="Salamov A."/>
            <person name="Lipzen A."/>
            <person name="Mereny Z."/>
            <person name="Hegedus B."/>
            <person name="Baldrian P."/>
            <person name="Stursova M."/>
            <person name="Weitz H."/>
            <person name="Taylor A."/>
            <person name="Grigoriev I.V."/>
            <person name="Nagy L.G."/>
            <person name="Martin F."/>
            <person name="Kauserud H."/>
        </authorList>
    </citation>
    <scope>NUCLEOTIDE SEQUENCE</scope>
    <source>
        <strain evidence="2">CBHHK188m</strain>
    </source>
</reference>
<accession>A0AAD7NG29</accession>
<dbReference type="EMBL" id="JARJLG010000052">
    <property type="protein sequence ID" value="KAJ7759331.1"/>
    <property type="molecule type" value="Genomic_DNA"/>
</dbReference>